<gene>
    <name evidence="2" type="ORF">PFICI_02092</name>
</gene>
<feature type="compositionally biased region" description="Acidic residues" evidence="1">
    <location>
        <begin position="347"/>
        <end position="360"/>
    </location>
</feature>
<dbReference type="RefSeq" id="XP_007828864.1">
    <property type="nucleotide sequence ID" value="XM_007830673.1"/>
</dbReference>
<keyword evidence="3" id="KW-1185">Reference proteome</keyword>
<dbReference type="KEGG" id="pfy:PFICI_02092"/>
<feature type="compositionally biased region" description="Basic and acidic residues" evidence="1">
    <location>
        <begin position="389"/>
        <end position="398"/>
    </location>
</feature>
<evidence type="ECO:0008006" key="4">
    <source>
        <dbReference type="Google" id="ProtNLM"/>
    </source>
</evidence>
<organism evidence="2 3">
    <name type="scientific">Pestalotiopsis fici (strain W106-1 / CGMCC3.15140)</name>
    <dbReference type="NCBI Taxonomy" id="1229662"/>
    <lineage>
        <taxon>Eukaryota</taxon>
        <taxon>Fungi</taxon>
        <taxon>Dikarya</taxon>
        <taxon>Ascomycota</taxon>
        <taxon>Pezizomycotina</taxon>
        <taxon>Sordariomycetes</taxon>
        <taxon>Xylariomycetidae</taxon>
        <taxon>Amphisphaeriales</taxon>
        <taxon>Sporocadaceae</taxon>
        <taxon>Pestalotiopsis</taxon>
    </lineage>
</organism>
<reference evidence="3" key="1">
    <citation type="journal article" date="2015" name="BMC Genomics">
        <title>Genomic and transcriptomic analysis of the endophytic fungus Pestalotiopsis fici reveals its lifestyle and high potential for synthesis of natural products.</title>
        <authorList>
            <person name="Wang X."/>
            <person name="Zhang X."/>
            <person name="Liu L."/>
            <person name="Xiang M."/>
            <person name="Wang W."/>
            <person name="Sun X."/>
            <person name="Che Y."/>
            <person name="Guo L."/>
            <person name="Liu G."/>
            <person name="Guo L."/>
            <person name="Wang C."/>
            <person name="Yin W.B."/>
            <person name="Stadler M."/>
            <person name="Zhang X."/>
            <person name="Liu X."/>
        </authorList>
    </citation>
    <scope>NUCLEOTIDE SEQUENCE [LARGE SCALE GENOMIC DNA]</scope>
    <source>
        <strain evidence="3">W106-1 / CGMCC3.15140</strain>
    </source>
</reference>
<proteinExistence type="predicted"/>
<dbReference type="Proteomes" id="UP000030651">
    <property type="component" value="Unassembled WGS sequence"/>
</dbReference>
<dbReference type="GeneID" id="19267105"/>
<sequence length="398" mass="44594">MSPKENKAPRAKADTAGTVENIRLVRTGVLCNGELATYSKAKSHNPRNNAPNLLPNDIDEVSDALFGLNDLQLRRHAPVHPLSLAYVLQSLLHAAPESVQAKVIIPGPTLSDELFGNTSQEDFEIHISKKSRTAGSQKAKDFWESVRQKEFIFWPVQSDAGVWSTLVLHLCISDEGIDYDTVTDFAVVDASRSAEGQERVSRVASRVGQLFGCGDVNWRSARQHEIWVPPQLEDWEAGIRCFELIRQLLCRVTDGFCNDRAFDWDRDFGPPTSGWLNVDFIRHEMIGMAQERCNTILNYSCRYALEPILEIRLEEDINLPPGCLAPIDDVKHAYIPGTEVAVTYDDQNPENDSEDNEMLSEEMSLNRADTNSARQPAEAAELSPSVEESQAKRIKMDQ</sequence>
<dbReference type="OMA" id="FIRHEMI"/>
<evidence type="ECO:0000313" key="3">
    <source>
        <dbReference type="Proteomes" id="UP000030651"/>
    </source>
</evidence>
<feature type="region of interest" description="Disordered" evidence="1">
    <location>
        <begin position="344"/>
        <end position="398"/>
    </location>
</feature>
<accession>W3XQK0</accession>
<evidence type="ECO:0000313" key="2">
    <source>
        <dbReference type="EMBL" id="ETS88264.1"/>
    </source>
</evidence>
<protein>
    <recommendedName>
        <fullName evidence="4">Ubiquitin-like protease family profile domain-containing protein</fullName>
    </recommendedName>
</protein>
<dbReference type="InParanoid" id="W3XQK0"/>
<dbReference type="OrthoDB" id="4766672at2759"/>
<name>W3XQK0_PESFW</name>
<dbReference type="AlphaFoldDB" id="W3XQK0"/>
<dbReference type="HOGENOM" id="CLU_692805_0_0_1"/>
<evidence type="ECO:0000256" key="1">
    <source>
        <dbReference type="SAM" id="MobiDB-lite"/>
    </source>
</evidence>
<dbReference type="EMBL" id="KI912109">
    <property type="protein sequence ID" value="ETS88264.1"/>
    <property type="molecule type" value="Genomic_DNA"/>
</dbReference>